<dbReference type="GO" id="GO:0051020">
    <property type="term" value="F:GTPase binding"/>
    <property type="evidence" value="ECO:0007669"/>
    <property type="project" value="TreeGrafter"/>
</dbReference>
<reference evidence="3 4" key="1">
    <citation type="submission" date="2024-02" db="EMBL/GenBank/DDBJ databases">
        <title>Chromosome-scale genome assembly of the rough periwinkle Littorina saxatilis.</title>
        <authorList>
            <person name="De Jode A."/>
            <person name="Faria R."/>
            <person name="Formenti G."/>
            <person name="Sims Y."/>
            <person name="Smith T.P."/>
            <person name="Tracey A."/>
            <person name="Wood J.M.D."/>
            <person name="Zagrodzka Z.B."/>
            <person name="Johannesson K."/>
            <person name="Butlin R.K."/>
            <person name="Leder E.H."/>
        </authorList>
    </citation>
    <scope>NUCLEOTIDE SEQUENCE [LARGE SCALE GENOMIC DNA]</scope>
    <source>
        <strain evidence="3">Snail1</strain>
        <tissue evidence="3">Muscle</tissue>
    </source>
</reference>
<proteinExistence type="predicted"/>
<dbReference type="InterPro" id="IPR058662">
    <property type="entry name" value="Myo5a/b_dom"/>
</dbReference>
<feature type="domain" description="Dilute" evidence="2">
    <location>
        <begin position="348"/>
        <end position="629"/>
    </location>
</feature>
<sequence>MVNSEDVQLLIKMQKRVKYLEATKQKLMDELDERDDHEEKANYDGDFAFHSLKMQELENENDKLKREVQRLMKAIAETTNFGDNGGQVSPAAKEFLDQFEAMTDELERRREECLQLRAMMADRLITTHSIGKESYGGHDDIINEDNELEMAYKTQKDLNRLLQTQLDKVEQELKKKERTYHDELSELRRENDRQQKLINKNLSLGTEAKIEATMQHEITRMTSENLDLRETIDKQSDQIRKLKKMLKIYAKKLKDGEAAEIVAELEQDDGGGKGAAVGATVKHRERTWMGMLEFRREDEGALIKNLILDLKPKLAAGLIPGLPSYVLFMCVRHTDYINDDDKVKSLLTGTINGIKKTIKKHGDDLERITLWLANTCRLMHTLKQYSGEKQFQVDNQPRQNEMCLRNFDLSEYRQVFSDLAIWIYQTLIKLMEELVQPNIVPAILEHEAIAGLTASKPAGLRGRSSSNARELDDEKDAMHSLDQLMRTLNSYMRIMTQHAVDPELVKQIFRQLYYFMCAGALNNLLLRKDMCNWSKGMQIRYNLSHMEQWLRDNKLNESGAQSALDPIVQASQLLQARKTDTDVDSICEMCSKLTMAQIVKILNLYTPVDEFEERVPIPFIRKIQARLKQRADMAQTGGNTLLMDTKFSFPVTFPFNPSSILLDSIDVPEQLHLGFLKKL</sequence>
<comment type="caution">
    <text evidence="3">The sequence shown here is derived from an EMBL/GenBank/DDBJ whole genome shotgun (WGS) entry which is preliminary data.</text>
</comment>
<dbReference type="InterPro" id="IPR052072">
    <property type="entry name" value="Vascular_dev_regulator"/>
</dbReference>
<dbReference type="EMBL" id="JBAMIC010000014">
    <property type="protein sequence ID" value="KAK7096542.1"/>
    <property type="molecule type" value="Genomic_DNA"/>
</dbReference>
<keyword evidence="4" id="KW-1185">Reference proteome</keyword>
<dbReference type="Pfam" id="PF25966">
    <property type="entry name" value="Myo5a"/>
    <property type="match status" value="1"/>
</dbReference>
<evidence type="ECO:0000313" key="4">
    <source>
        <dbReference type="Proteomes" id="UP001374579"/>
    </source>
</evidence>
<dbReference type="CDD" id="cd15470">
    <property type="entry name" value="Myo5_CBD"/>
    <property type="match status" value="1"/>
</dbReference>
<keyword evidence="1" id="KW-0175">Coiled coil</keyword>
<feature type="coiled-coil region" evidence="1">
    <location>
        <begin position="152"/>
        <end position="193"/>
    </location>
</feature>
<dbReference type="Proteomes" id="UP001374579">
    <property type="component" value="Unassembled WGS sequence"/>
</dbReference>
<dbReference type="SMART" id="SM01132">
    <property type="entry name" value="DIL"/>
    <property type="match status" value="1"/>
</dbReference>
<evidence type="ECO:0000313" key="3">
    <source>
        <dbReference type="EMBL" id="KAK7096542.1"/>
    </source>
</evidence>
<dbReference type="PANTHER" id="PTHR16027:SF6">
    <property type="entry name" value="DILUTE DOMAIN-CONTAINING PROTEIN"/>
    <property type="match status" value="1"/>
</dbReference>
<name>A0AAN9G6B1_9CAEN</name>
<dbReference type="InterPro" id="IPR002710">
    <property type="entry name" value="Dilute_dom"/>
</dbReference>
<organism evidence="3 4">
    <name type="scientific">Littorina saxatilis</name>
    <dbReference type="NCBI Taxonomy" id="31220"/>
    <lineage>
        <taxon>Eukaryota</taxon>
        <taxon>Metazoa</taxon>
        <taxon>Spiralia</taxon>
        <taxon>Lophotrochozoa</taxon>
        <taxon>Mollusca</taxon>
        <taxon>Gastropoda</taxon>
        <taxon>Caenogastropoda</taxon>
        <taxon>Littorinimorpha</taxon>
        <taxon>Littorinoidea</taxon>
        <taxon>Littorinidae</taxon>
        <taxon>Littorina</taxon>
    </lineage>
</organism>
<evidence type="ECO:0000256" key="1">
    <source>
        <dbReference type="SAM" id="Coils"/>
    </source>
</evidence>
<protein>
    <recommendedName>
        <fullName evidence="2">Dilute domain-containing protein</fullName>
    </recommendedName>
</protein>
<evidence type="ECO:0000259" key="2">
    <source>
        <dbReference type="PROSITE" id="PS51126"/>
    </source>
</evidence>
<gene>
    <name evidence="3" type="ORF">V1264_005826</name>
</gene>
<dbReference type="PROSITE" id="PS51126">
    <property type="entry name" value="DILUTE"/>
    <property type="match status" value="1"/>
</dbReference>
<feature type="coiled-coil region" evidence="1">
    <location>
        <begin position="225"/>
        <end position="252"/>
    </location>
</feature>
<accession>A0AAN9G6B1</accession>
<dbReference type="AlphaFoldDB" id="A0AAN9G6B1"/>
<dbReference type="PANTHER" id="PTHR16027">
    <property type="entry name" value="DILUTE DOMAIN-CONTAINING PROTEIN YPR089W"/>
    <property type="match status" value="1"/>
</dbReference>
<feature type="coiled-coil region" evidence="1">
    <location>
        <begin position="10"/>
        <end position="116"/>
    </location>
</feature>
<dbReference type="Pfam" id="PF01843">
    <property type="entry name" value="DIL"/>
    <property type="match status" value="1"/>
</dbReference>